<feature type="region of interest" description="Disordered" evidence="1">
    <location>
        <begin position="232"/>
        <end position="252"/>
    </location>
</feature>
<name>A0A0N0P3P5_LEPSE</name>
<evidence type="ECO:0000313" key="2">
    <source>
        <dbReference type="EMBL" id="KPI84369.1"/>
    </source>
</evidence>
<sequence length="349" mass="38634">MGYGGPRVEFYTANHYANFVSAVQREDAARVNSIIQRRTNVPASELLRQREEAFRAYEAQQVAAEARARAEEEAALERRKRHDERQQRRIASRGRHNSLSAPEVATRRARLAHINQLAQPRLRPEAAYGNTTYGRVMHQRGCKVEYPVGRNNAVYTPGVDRDRIVPLRPVLDGTSLPPWIGSYSTHHGLREREHIAAKQEARYYCGTPTAPRSADAEAKKQKTLQSIAAAYAADQEEGPQQAAPEDMPSTASIHAAAAPHEDVAAEDEADTASVFSHGSSNGPIRATGNMHMCTSSTKEGVQLHLSLYGGAMTAPRARRDADQVSAKSLTLPELSLRLMKMQVPNIQRW</sequence>
<gene>
    <name evidence="2" type="ORF">ABL78_6576</name>
</gene>
<protein>
    <submittedName>
        <fullName evidence="2">Uncharacterized protein</fullName>
    </submittedName>
</protein>
<evidence type="ECO:0000256" key="1">
    <source>
        <dbReference type="SAM" id="MobiDB-lite"/>
    </source>
</evidence>
<feature type="compositionally biased region" description="Basic and acidic residues" evidence="1">
    <location>
        <begin position="73"/>
        <end position="87"/>
    </location>
</feature>
<dbReference type="OMA" id="MGYGGPR"/>
<organism evidence="2 3">
    <name type="scientific">Leptomonas seymouri</name>
    <dbReference type="NCBI Taxonomy" id="5684"/>
    <lineage>
        <taxon>Eukaryota</taxon>
        <taxon>Discoba</taxon>
        <taxon>Euglenozoa</taxon>
        <taxon>Kinetoplastea</taxon>
        <taxon>Metakinetoplastina</taxon>
        <taxon>Trypanosomatida</taxon>
        <taxon>Trypanosomatidae</taxon>
        <taxon>Leishmaniinae</taxon>
        <taxon>Leptomonas</taxon>
    </lineage>
</organism>
<dbReference type="EMBL" id="LJSK01000265">
    <property type="protein sequence ID" value="KPI84369.1"/>
    <property type="molecule type" value="Genomic_DNA"/>
</dbReference>
<proteinExistence type="predicted"/>
<keyword evidence="3" id="KW-1185">Reference proteome</keyword>
<dbReference type="Proteomes" id="UP000038009">
    <property type="component" value="Unassembled WGS sequence"/>
</dbReference>
<dbReference type="OrthoDB" id="273050at2759"/>
<accession>A0A0N0P3P5</accession>
<feature type="region of interest" description="Disordered" evidence="1">
    <location>
        <begin position="73"/>
        <end position="103"/>
    </location>
</feature>
<dbReference type="AlphaFoldDB" id="A0A0N0P3P5"/>
<evidence type="ECO:0000313" key="3">
    <source>
        <dbReference type="Proteomes" id="UP000038009"/>
    </source>
</evidence>
<dbReference type="VEuPathDB" id="TriTrypDB:Lsey_0265_0070"/>
<comment type="caution">
    <text evidence="2">The sequence shown here is derived from an EMBL/GenBank/DDBJ whole genome shotgun (WGS) entry which is preliminary data.</text>
</comment>
<reference evidence="2 3" key="1">
    <citation type="journal article" date="2015" name="PLoS Pathog.">
        <title>Leptomonas seymouri: Adaptations to the Dixenous Life Cycle Analyzed by Genome Sequencing, Transcriptome Profiling and Co-infection with Leishmania donovani.</title>
        <authorList>
            <person name="Kraeva N."/>
            <person name="Butenko A."/>
            <person name="Hlavacova J."/>
            <person name="Kostygov A."/>
            <person name="Myskova J."/>
            <person name="Grybchuk D."/>
            <person name="Lestinova T."/>
            <person name="Votypka J."/>
            <person name="Volf P."/>
            <person name="Opperdoes F."/>
            <person name="Flegontov P."/>
            <person name="Lukes J."/>
            <person name="Yurchenko V."/>
        </authorList>
    </citation>
    <scope>NUCLEOTIDE SEQUENCE [LARGE SCALE GENOMIC DNA]</scope>
    <source>
        <strain evidence="2 3">ATCC 30220</strain>
    </source>
</reference>